<dbReference type="EMBL" id="JADBEF010000001">
    <property type="protein sequence ID" value="MBE1565997.1"/>
    <property type="molecule type" value="Genomic_DNA"/>
</dbReference>
<comment type="caution">
    <text evidence="1">The sequence shown here is derived from an EMBL/GenBank/DDBJ whole genome shotgun (WGS) entry which is preliminary data.</text>
</comment>
<gene>
    <name evidence="1" type="ORF">H4W81_008776</name>
</gene>
<accession>A0ABR9KVE2</accession>
<name>A0ABR9KVE2_9ACTN</name>
<dbReference type="Proteomes" id="UP000661607">
    <property type="component" value="Unassembled WGS sequence"/>
</dbReference>
<evidence type="ECO:0000313" key="1">
    <source>
        <dbReference type="EMBL" id="MBE1565997.1"/>
    </source>
</evidence>
<evidence type="ECO:0000313" key="2">
    <source>
        <dbReference type="Proteomes" id="UP000661607"/>
    </source>
</evidence>
<keyword evidence="2" id="KW-1185">Reference proteome</keyword>
<proteinExistence type="predicted"/>
<organism evidence="1 2">
    <name type="scientific">Nonomuraea africana</name>
    <dbReference type="NCBI Taxonomy" id="46171"/>
    <lineage>
        <taxon>Bacteria</taxon>
        <taxon>Bacillati</taxon>
        <taxon>Actinomycetota</taxon>
        <taxon>Actinomycetes</taxon>
        <taxon>Streptosporangiales</taxon>
        <taxon>Streptosporangiaceae</taxon>
        <taxon>Nonomuraea</taxon>
    </lineage>
</organism>
<sequence length="50" mass="4933">MAAGSALGAVEPVVGGPHAHRIPSMSCRFVHFGGLPGFFPAGSNGSSTAH</sequence>
<protein>
    <submittedName>
        <fullName evidence="1">Uncharacterized protein</fullName>
    </submittedName>
</protein>
<reference evidence="1 2" key="1">
    <citation type="submission" date="2020-10" db="EMBL/GenBank/DDBJ databases">
        <title>Sequencing the genomes of 1000 actinobacteria strains.</title>
        <authorList>
            <person name="Klenk H.-P."/>
        </authorList>
    </citation>
    <scope>NUCLEOTIDE SEQUENCE [LARGE SCALE GENOMIC DNA]</scope>
    <source>
        <strain evidence="1 2">DSM 43748</strain>
    </source>
</reference>